<keyword evidence="1" id="KW-0472">Membrane</keyword>
<name>A0ABV0D1G3_9SPHN</name>
<feature type="transmembrane region" description="Helical" evidence="1">
    <location>
        <begin position="266"/>
        <end position="288"/>
    </location>
</feature>
<comment type="caution">
    <text evidence="2">The sequence shown here is derived from an EMBL/GenBank/DDBJ whole genome shotgun (WGS) entry which is preliminary data.</text>
</comment>
<evidence type="ECO:0000256" key="1">
    <source>
        <dbReference type="SAM" id="Phobius"/>
    </source>
</evidence>
<protein>
    <submittedName>
        <fullName evidence="2">TIGR02186 family protein</fullName>
    </submittedName>
</protein>
<evidence type="ECO:0000313" key="3">
    <source>
        <dbReference type="Proteomes" id="UP001484535"/>
    </source>
</evidence>
<evidence type="ECO:0000313" key="2">
    <source>
        <dbReference type="EMBL" id="MEN7538706.1"/>
    </source>
</evidence>
<gene>
    <name evidence="2" type="ORF">ABDJ38_16135</name>
</gene>
<sequence length="290" mass="31070">MGFFGTTPFAFGSGASAGGQSALRPLGPLAAWVLFFVTGLVIVTGLALASPAHAQGRDPILVVGASQTDIVLRQGFTGTELLLYGALLDPRGRRADEDYDIVVVLKGPTEPITLREKEQIAGIWVNAASTDYRSVPSFYAMASSSPVSEIVDPRTAAIYEFGLDYIQLSPTGTIDPAEQARFSAGLVDLRQRQGLYNQYDGAVDLDEGVLYSVRLPIPSNVRPGEYTAETFAVLRGRVIASNSRQLGVHKEGVELAIANQSQDNSFLYGLFAISMSLFMGWAAGRLFAIV</sequence>
<dbReference type="Pfam" id="PF09608">
    <property type="entry name" value="Alph_Pro_TM"/>
    <property type="match status" value="1"/>
</dbReference>
<dbReference type="RefSeq" id="WP_346786166.1">
    <property type="nucleotide sequence ID" value="NZ_JBDLBR010000008.1"/>
</dbReference>
<dbReference type="InterPro" id="IPR019088">
    <property type="entry name" value="CHP02186-rel_TM"/>
</dbReference>
<keyword evidence="1" id="KW-1133">Transmembrane helix</keyword>
<feature type="transmembrane region" description="Helical" evidence="1">
    <location>
        <begin position="29"/>
        <end position="49"/>
    </location>
</feature>
<proteinExistence type="predicted"/>
<reference evidence="2 3" key="1">
    <citation type="submission" date="2024-05" db="EMBL/GenBank/DDBJ databases">
        <authorList>
            <person name="Park S."/>
        </authorList>
    </citation>
    <scope>NUCLEOTIDE SEQUENCE [LARGE SCALE GENOMIC DNA]</scope>
    <source>
        <strain evidence="2 3">DGU5</strain>
    </source>
</reference>
<dbReference type="EMBL" id="JBDLBR010000008">
    <property type="protein sequence ID" value="MEN7538706.1"/>
    <property type="molecule type" value="Genomic_DNA"/>
</dbReference>
<keyword evidence="1" id="KW-0812">Transmembrane</keyword>
<dbReference type="Proteomes" id="UP001484535">
    <property type="component" value="Unassembled WGS sequence"/>
</dbReference>
<organism evidence="2 3">
    <name type="scientific">Aurantiacibacter flavus</name>
    <dbReference type="NCBI Taxonomy" id="3145232"/>
    <lineage>
        <taxon>Bacteria</taxon>
        <taxon>Pseudomonadati</taxon>
        <taxon>Pseudomonadota</taxon>
        <taxon>Alphaproteobacteria</taxon>
        <taxon>Sphingomonadales</taxon>
        <taxon>Erythrobacteraceae</taxon>
        <taxon>Aurantiacibacter</taxon>
    </lineage>
</organism>
<keyword evidence="3" id="KW-1185">Reference proteome</keyword>
<accession>A0ABV0D1G3</accession>